<evidence type="ECO:0008006" key="4">
    <source>
        <dbReference type="Google" id="ProtNLM"/>
    </source>
</evidence>
<gene>
    <name evidence="2" type="ORF">CWI83_07225</name>
</gene>
<accession>A0A432ZFL3</accession>
<dbReference type="AlphaFoldDB" id="A0A432ZFL3"/>
<organism evidence="2 3">
    <name type="scientific">Pseudidiomarina taiwanensis</name>
    <dbReference type="NCBI Taxonomy" id="337250"/>
    <lineage>
        <taxon>Bacteria</taxon>
        <taxon>Pseudomonadati</taxon>
        <taxon>Pseudomonadota</taxon>
        <taxon>Gammaproteobacteria</taxon>
        <taxon>Alteromonadales</taxon>
        <taxon>Idiomarinaceae</taxon>
        <taxon>Pseudidiomarina</taxon>
    </lineage>
</organism>
<dbReference type="OrthoDB" id="6838256at2"/>
<feature type="signal peptide" evidence="1">
    <location>
        <begin position="1"/>
        <end position="30"/>
    </location>
</feature>
<evidence type="ECO:0000256" key="1">
    <source>
        <dbReference type="SAM" id="SignalP"/>
    </source>
</evidence>
<dbReference type="RefSeq" id="WP_126827606.1">
    <property type="nucleotide sequence ID" value="NZ_PIQG01000003.1"/>
</dbReference>
<reference evidence="2 3" key="1">
    <citation type="journal article" date="2011" name="Front. Microbiol.">
        <title>Genomic signatures of strain selection and enhancement in Bacillus atrophaeus var. globigii, a historical biowarfare simulant.</title>
        <authorList>
            <person name="Gibbons H.S."/>
            <person name="Broomall S.M."/>
            <person name="McNew L.A."/>
            <person name="Daligault H."/>
            <person name="Chapman C."/>
            <person name="Bruce D."/>
            <person name="Karavis M."/>
            <person name="Krepps M."/>
            <person name="McGregor P.A."/>
            <person name="Hong C."/>
            <person name="Park K.H."/>
            <person name="Akmal A."/>
            <person name="Feldman A."/>
            <person name="Lin J.S."/>
            <person name="Chang W.E."/>
            <person name="Higgs B.W."/>
            <person name="Demirev P."/>
            <person name="Lindquist J."/>
            <person name="Liem A."/>
            <person name="Fochler E."/>
            <person name="Read T.D."/>
            <person name="Tapia R."/>
            <person name="Johnson S."/>
            <person name="Bishop-Lilly K.A."/>
            <person name="Detter C."/>
            <person name="Han C."/>
            <person name="Sozhamannan S."/>
            <person name="Rosenzweig C.N."/>
            <person name="Skowronski E.W."/>
        </authorList>
    </citation>
    <scope>NUCLEOTIDE SEQUENCE [LARGE SCALE GENOMIC DNA]</scope>
    <source>
        <strain evidence="2 3">PIT1</strain>
    </source>
</reference>
<keyword evidence="1" id="KW-0732">Signal</keyword>
<evidence type="ECO:0000313" key="3">
    <source>
        <dbReference type="Proteomes" id="UP000288279"/>
    </source>
</evidence>
<dbReference type="SUPFAM" id="SSF53850">
    <property type="entry name" value="Periplasmic binding protein-like II"/>
    <property type="match status" value="2"/>
</dbReference>
<protein>
    <recommendedName>
        <fullName evidence="4">Solute-binding protein family 3/N-terminal domain-containing protein</fullName>
    </recommendedName>
</protein>
<dbReference type="Proteomes" id="UP000288279">
    <property type="component" value="Unassembled WGS sequence"/>
</dbReference>
<evidence type="ECO:0000313" key="2">
    <source>
        <dbReference type="EMBL" id="RUO76711.1"/>
    </source>
</evidence>
<proteinExistence type="predicted"/>
<dbReference type="EMBL" id="PIQG01000003">
    <property type="protein sequence ID" value="RUO76711.1"/>
    <property type="molecule type" value="Genomic_DNA"/>
</dbReference>
<keyword evidence="3" id="KW-1185">Reference proteome</keyword>
<name>A0A432ZFL3_9GAMM</name>
<sequence>MQWQRMNPAAFVFMTFMLSLVLLSSASLYAQQAPTAEAIELIQAPAATDESQMLTFRAPYQGPFTDYVKELIELAYANMGYRLNYVEMPRSRSLTEANEGRLAGELGRVPEIAEEFPNLIRVEFPVFSFELVLVARRKNCGACSLSQVQNFAYINGMRSVEAVIREHDYQGETVALNDIDQLHQMFTSGRVDAVLINDFEARELGYFDDRHLIANPMLQSNGYHYLHNQYRTLVPFLERELYALHDAGVLGDLLRKHNVVMAPPHGELPDSAVPTLEVAAGYQPGLLNADGTGQYWQVLEQVLTPMTESLNLRTYTHQKAFSGFIEGHHDILVGVYAGHQPAESLVSRVHFAYDQPRYLFALDSDMLAQTKAGESNRPICYASGYGVREFLPNTINFYRADTAFDCFNLLNMKRVAGVIAYANEQPASIRQTYYLEQLHDSLPLHLAFQNNLTGRKLKRWFDARMRELSEAGQVNLLPVEADAL</sequence>
<comment type="caution">
    <text evidence="2">The sequence shown here is derived from an EMBL/GenBank/DDBJ whole genome shotgun (WGS) entry which is preliminary data.</text>
</comment>
<feature type="chain" id="PRO_5019519974" description="Solute-binding protein family 3/N-terminal domain-containing protein" evidence="1">
    <location>
        <begin position="31"/>
        <end position="484"/>
    </location>
</feature>